<accession>A0A3B0WLY5</accession>
<dbReference type="AlphaFoldDB" id="A0A3B0WLY5"/>
<gene>
    <name evidence="1" type="ORF">MNBD_GAMMA04-1026</name>
</gene>
<evidence type="ECO:0000313" key="1">
    <source>
        <dbReference type="EMBL" id="VAW45466.1"/>
    </source>
</evidence>
<reference evidence="1" key="1">
    <citation type="submission" date="2018-06" db="EMBL/GenBank/DDBJ databases">
        <authorList>
            <person name="Zhirakovskaya E."/>
        </authorList>
    </citation>
    <scope>NUCLEOTIDE SEQUENCE</scope>
</reference>
<dbReference type="Gene3D" id="3.40.50.300">
    <property type="entry name" value="P-loop containing nucleotide triphosphate hydrolases"/>
    <property type="match status" value="1"/>
</dbReference>
<organism evidence="1">
    <name type="scientific">hydrothermal vent metagenome</name>
    <dbReference type="NCBI Taxonomy" id="652676"/>
    <lineage>
        <taxon>unclassified sequences</taxon>
        <taxon>metagenomes</taxon>
        <taxon>ecological metagenomes</taxon>
    </lineage>
</organism>
<dbReference type="InterPro" id="IPR027417">
    <property type="entry name" value="P-loop_NTPase"/>
</dbReference>
<sequence>MQKQNTPLLLSLPSDLPIQALLPQIQQVLTQHNTAILQAEPGAGKSTQVP</sequence>
<feature type="non-terminal residue" evidence="1">
    <location>
        <position position="50"/>
    </location>
</feature>
<dbReference type="EMBL" id="UOFB01000085">
    <property type="protein sequence ID" value="VAW45466.1"/>
    <property type="molecule type" value="Genomic_DNA"/>
</dbReference>
<protein>
    <submittedName>
        <fullName evidence="1">Uncharacterized protein</fullName>
    </submittedName>
</protein>
<name>A0A3B0WLY5_9ZZZZ</name>
<proteinExistence type="predicted"/>